<keyword evidence="4" id="KW-1185">Reference proteome</keyword>
<dbReference type="RefSeq" id="WP_315733171.1">
    <property type="nucleotide sequence ID" value="NZ_JAVYII010000004.1"/>
</dbReference>
<comment type="caution">
    <text evidence="3">The sequence shown here is derived from an EMBL/GenBank/DDBJ whole genome shotgun (WGS) entry which is preliminary data.</text>
</comment>
<evidence type="ECO:0000313" key="4">
    <source>
        <dbReference type="Proteomes" id="UP001268542"/>
    </source>
</evidence>
<evidence type="ECO:0000313" key="3">
    <source>
        <dbReference type="EMBL" id="MDT9593680.1"/>
    </source>
</evidence>
<feature type="region of interest" description="Disordered" evidence="1">
    <location>
        <begin position="119"/>
        <end position="147"/>
    </location>
</feature>
<evidence type="ECO:0000256" key="1">
    <source>
        <dbReference type="SAM" id="MobiDB-lite"/>
    </source>
</evidence>
<dbReference type="PROSITE" id="PS51257">
    <property type="entry name" value="PROKAR_LIPOPROTEIN"/>
    <property type="match status" value="1"/>
</dbReference>
<accession>A0ABU3PWR4</accession>
<evidence type="ECO:0000259" key="2">
    <source>
        <dbReference type="Pfam" id="PF19843"/>
    </source>
</evidence>
<feature type="compositionally biased region" description="Polar residues" evidence="1">
    <location>
        <begin position="123"/>
        <end position="135"/>
    </location>
</feature>
<organism evidence="3 4">
    <name type="scientific">Nocardioides imazamoxiresistens</name>
    <dbReference type="NCBI Taxonomy" id="3231893"/>
    <lineage>
        <taxon>Bacteria</taxon>
        <taxon>Bacillati</taxon>
        <taxon>Actinomycetota</taxon>
        <taxon>Actinomycetes</taxon>
        <taxon>Propionibacteriales</taxon>
        <taxon>Nocardioidaceae</taxon>
        <taxon>Nocardioides</taxon>
    </lineage>
</organism>
<protein>
    <submittedName>
        <fullName evidence="3">DUF6318 family protein</fullName>
    </submittedName>
</protein>
<feature type="domain" description="DUF6318" evidence="2">
    <location>
        <begin position="60"/>
        <end position="133"/>
    </location>
</feature>
<dbReference type="EMBL" id="JAVYII010000004">
    <property type="protein sequence ID" value="MDT9593680.1"/>
    <property type="molecule type" value="Genomic_DNA"/>
</dbReference>
<feature type="region of interest" description="Disordered" evidence="1">
    <location>
        <begin position="28"/>
        <end position="71"/>
    </location>
</feature>
<dbReference type="Pfam" id="PF19843">
    <property type="entry name" value="DUF6318"/>
    <property type="match status" value="1"/>
</dbReference>
<dbReference type="InterPro" id="IPR046281">
    <property type="entry name" value="DUF6318"/>
</dbReference>
<reference evidence="3 4" key="1">
    <citation type="submission" date="2023-08" db="EMBL/GenBank/DDBJ databases">
        <title>Nocardioides seae sp. nov., a bacterium isolated from a soil.</title>
        <authorList>
            <person name="Wang X."/>
        </authorList>
    </citation>
    <scope>NUCLEOTIDE SEQUENCE [LARGE SCALE GENOMIC DNA]</scope>
    <source>
        <strain evidence="3 4">YZH12</strain>
    </source>
</reference>
<name>A0ABU3PWR4_9ACTN</name>
<gene>
    <name evidence="3" type="ORF">RDV89_11420</name>
</gene>
<sequence>MHPRRTRGVRRASAAGVAIVLTAGLVGCSDDDDAAADPPPESTSTATDEAGGDGTEAAEPVPELPPEAQGDDDAAAVAFVEHWVELVNYAIATGDGGPARRFYAPSCEVCEAAIGEIEETAGDDSSGSGTWSLSDASPRDAAPEDPQAVATVVTSDVSISGSTPDPYGWTELGLDFTPEAGWQIAWMLSYAY</sequence>
<dbReference type="Proteomes" id="UP001268542">
    <property type="component" value="Unassembled WGS sequence"/>
</dbReference>
<proteinExistence type="predicted"/>